<dbReference type="Pfam" id="PF13967">
    <property type="entry name" value="RSN1_TM"/>
    <property type="match status" value="1"/>
</dbReference>
<dbReference type="GO" id="GO:0005227">
    <property type="term" value="F:calcium-activated cation channel activity"/>
    <property type="evidence" value="ECO:0007669"/>
    <property type="project" value="InterPro"/>
</dbReference>
<feature type="region of interest" description="Disordered" evidence="7">
    <location>
        <begin position="744"/>
        <end position="763"/>
    </location>
</feature>
<keyword evidence="6 8" id="KW-0472">Membrane</keyword>
<evidence type="ECO:0000256" key="1">
    <source>
        <dbReference type="ARBA" id="ARBA00004141"/>
    </source>
</evidence>
<feature type="domain" description="CSC1/OSCA1-like 7TM region" evidence="9">
    <location>
        <begin position="328"/>
        <end position="600"/>
    </location>
</feature>
<gene>
    <name evidence="13" type="ORF">DIURU_001234</name>
</gene>
<feature type="domain" description="CSC1/OSCA1-like cytosolic" evidence="12">
    <location>
        <begin position="137"/>
        <end position="317"/>
    </location>
</feature>
<dbReference type="PANTHER" id="PTHR13018">
    <property type="entry name" value="PROBABLE MEMBRANE PROTEIN DUF221-RELATED"/>
    <property type="match status" value="1"/>
</dbReference>
<feature type="transmembrane region" description="Helical" evidence="8">
    <location>
        <begin position="519"/>
        <end position="541"/>
    </location>
</feature>
<evidence type="ECO:0000256" key="8">
    <source>
        <dbReference type="SAM" id="Phobius"/>
    </source>
</evidence>
<proteinExistence type="inferred from homology"/>
<dbReference type="AlphaFoldDB" id="A0A642UV62"/>
<feature type="transmembrane region" description="Helical" evidence="8">
    <location>
        <begin position="421"/>
        <end position="449"/>
    </location>
</feature>
<dbReference type="OMA" id="WTNNELE"/>
<evidence type="ECO:0000256" key="2">
    <source>
        <dbReference type="ARBA" id="ARBA00007779"/>
    </source>
</evidence>
<dbReference type="OrthoDB" id="1076608at2759"/>
<comment type="caution">
    <text evidence="13">The sequence shown here is derived from an EMBL/GenBank/DDBJ whole genome shotgun (WGS) entry which is preliminary data.</text>
</comment>
<dbReference type="Pfam" id="PF02714">
    <property type="entry name" value="RSN1_7TM"/>
    <property type="match status" value="1"/>
</dbReference>
<feature type="domain" description="10TM putative phosphate transporter extracellular tail" evidence="10">
    <location>
        <begin position="724"/>
        <end position="813"/>
    </location>
</feature>
<evidence type="ECO:0000256" key="3">
    <source>
        <dbReference type="ARBA" id="ARBA00022448"/>
    </source>
</evidence>
<dbReference type="RefSeq" id="XP_034013965.1">
    <property type="nucleotide sequence ID" value="XM_034153756.1"/>
</dbReference>
<dbReference type="PANTHER" id="PTHR13018:SF26">
    <property type="entry name" value="DOMAIN PROTEIN, PUTATIVE (AFU_ORTHOLOGUE AFUA_5G10920)-RELATED"/>
    <property type="match status" value="1"/>
</dbReference>
<organism evidence="13 14">
    <name type="scientific">Diutina rugosa</name>
    <name type="common">Yeast</name>
    <name type="synonym">Candida rugosa</name>
    <dbReference type="NCBI Taxonomy" id="5481"/>
    <lineage>
        <taxon>Eukaryota</taxon>
        <taxon>Fungi</taxon>
        <taxon>Dikarya</taxon>
        <taxon>Ascomycota</taxon>
        <taxon>Saccharomycotina</taxon>
        <taxon>Pichiomycetes</taxon>
        <taxon>Debaryomycetaceae</taxon>
        <taxon>Diutina</taxon>
    </lineage>
</organism>
<dbReference type="GeneID" id="54779887"/>
<feature type="transmembrane region" description="Helical" evidence="8">
    <location>
        <begin position="44"/>
        <end position="65"/>
    </location>
</feature>
<feature type="transmembrane region" description="Helical" evidence="8">
    <location>
        <begin position="609"/>
        <end position="627"/>
    </location>
</feature>
<evidence type="ECO:0000259" key="9">
    <source>
        <dbReference type="Pfam" id="PF02714"/>
    </source>
</evidence>
<dbReference type="EMBL" id="SWFT01000038">
    <property type="protein sequence ID" value="KAA8906052.1"/>
    <property type="molecule type" value="Genomic_DNA"/>
</dbReference>
<evidence type="ECO:0000256" key="6">
    <source>
        <dbReference type="ARBA" id="ARBA00023136"/>
    </source>
</evidence>
<feature type="transmembrane region" description="Helical" evidence="8">
    <location>
        <begin position="547"/>
        <end position="571"/>
    </location>
</feature>
<dbReference type="InterPro" id="IPR027815">
    <property type="entry name" value="CSC1/OSCA1-like_cyt"/>
</dbReference>
<comment type="subcellular location">
    <subcellularLocation>
        <location evidence="1">Membrane</location>
        <topology evidence="1">Multi-pass membrane protein</topology>
    </subcellularLocation>
</comment>
<reference evidence="13 14" key="1">
    <citation type="submission" date="2019-07" db="EMBL/GenBank/DDBJ databases">
        <title>Genome assembly of two rare yeast pathogens: Diutina rugosa and Trichomonascus ciferrii.</title>
        <authorList>
            <person name="Mixao V."/>
            <person name="Saus E."/>
            <person name="Hansen A."/>
            <person name="Lass-Flor C."/>
            <person name="Gabaldon T."/>
        </authorList>
    </citation>
    <scope>NUCLEOTIDE SEQUENCE [LARGE SCALE GENOMIC DNA]</scope>
    <source>
        <strain evidence="13 14">CBS 613</strain>
    </source>
</reference>
<sequence length="814" mass="92134">MLKSIPEQDRPQPLPKDPFSWLWVILTEPPQTLIKQCGLDGYFFLRYLWIMGCCFTGGILTWIVLLPVNATNGNHKKGFDQLSISNVNQGSRYYAHVLISWIFYGLVIFTLERELYYYNSLRTAALASPHYAAKRSSRTVLFRFVPDEMLDTKSMYKLFDGIKRIYISRTTRKLDSLIIKRQNMVMALERAENKLLKLAMKQKLKAEKKGETITPVDDISAYVPEKKRPRINIGGKIFKRHKVDAITHYIEEIPKLNKEIAHLQRNYHKKRPKNSLIVEFETQEYAQLAYQSVISHTPGQFVGAEIGFEPGEVVWNNLRIFSFEQSARTILASAAMIALIVLWAIPTGFVGSIASIDTLSKTFKWLSFIKRLPGWLQGVVSGLLPTFLLAILMFMLPIFIRTAAQVRGATTKQRIEDFTQKVYMVFQVVNGFLVAALMSSVTAAVKKIIDHPEEAMHMLAAQLPLSSNFYISYLALNAFTIAGGTLFQIVNLILFYVLGSTLDKTVRQKWTRYVSLDSMAWGTTFPTYTLLVVITLTYAIISPIILIFGAFTMFMVYIAYCHNLVYCLGFAPDGRGMYYRNAVSETMIGIYLGQICILGIAVFGKGWGAIVLAVIGLVVTILWHLHLNKTYHHQLKYVSMDAMRPLDGITDTPSAKGPTEYVAKVVNKSRGHASKTNLLLEHQENKDLKQELQEDVGNQATQIVPLLADRDFKEIGFYNPLVRYFRFDIFANFRHAKTDLPPDYYDDPAPEADDRHAYDSPSASAKCPGVWIPRDPMGLSDIEVARLATAVEASNKNAAFNEKGEIYFTGPNPL</sequence>
<keyword evidence="4 8" id="KW-0812">Transmembrane</keyword>
<evidence type="ECO:0000259" key="12">
    <source>
        <dbReference type="Pfam" id="PF14703"/>
    </source>
</evidence>
<feature type="transmembrane region" description="Helical" evidence="8">
    <location>
        <begin position="329"/>
        <end position="354"/>
    </location>
</feature>
<evidence type="ECO:0000256" key="5">
    <source>
        <dbReference type="ARBA" id="ARBA00022989"/>
    </source>
</evidence>
<dbReference type="Pfam" id="PF12621">
    <property type="entry name" value="PHM7_ext"/>
    <property type="match status" value="1"/>
</dbReference>
<evidence type="ECO:0000256" key="4">
    <source>
        <dbReference type="ARBA" id="ARBA00022692"/>
    </source>
</evidence>
<dbReference type="Pfam" id="PF14703">
    <property type="entry name" value="PHM7_cyt"/>
    <property type="match status" value="1"/>
</dbReference>
<evidence type="ECO:0000313" key="14">
    <source>
        <dbReference type="Proteomes" id="UP000449547"/>
    </source>
</evidence>
<keyword evidence="3" id="KW-0813">Transport</keyword>
<accession>A0A642UV62</accession>
<dbReference type="GO" id="GO:0005886">
    <property type="term" value="C:plasma membrane"/>
    <property type="evidence" value="ECO:0007669"/>
    <property type="project" value="TreeGrafter"/>
</dbReference>
<evidence type="ECO:0000259" key="11">
    <source>
        <dbReference type="Pfam" id="PF13967"/>
    </source>
</evidence>
<dbReference type="InterPro" id="IPR003864">
    <property type="entry name" value="CSC1/OSCA1-like_7TM"/>
</dbReference>
<feature type="transmembrane region" description="Helical" evidence="8">
    <location>
        <begin position="374"/>
        <end position="400"/>
    </location>
</feature>
<keyword evidence="14" id="KW-1185">Reference proteome</keyword>
<dbReference type="InterPro" id="IPR032880">
    <property type="entry name" value="CSC1/OSCA1-like_N"/>
</dbReference>
<dbReference type="InterPro" id="IPR022257">
    <property type="entry name" value="PHM7_ext"/>
</dbReference>
<feature type="transmembrane region" description="Helical" evidence="8">
    <location>
        <begin position="583"/>
        <end position="603"/>
    </location>
</feature>
<dbReference type="Proteomes" id="UP000449547">
    <property type="component" value="Unassembled WGS sequence"/>
</dbReference>
<protein>
    <recommendedName>
        <fullName evidence="15">DUF221-domain-containing protein</fullName>
    </recommendedName>
</protein>
<name>A0A642UV62_DIURU</name>
<dbReference type="InterPro" id="IPR045122">
    <property type="entry name" value="Csc1-like"/>
</dbReference>
<keyword evidence="5 8" id="KW-1133">Transmembrane helix</keyword>
<feature type="transmembrane region" description="Helical" evidence="8">
    <location>
        <begin position="469"/>
        <end position="498"/>
    </location>
</feature>
<evidence type="ECO:0008006" key="15">
    <source>
        <dbReference type="Google" id="ProtNLM"/>
    </source>
</evidence>
<evidence type="ECO:0000313" key="13">
    <source>
        <dbReference type="EMBL" id="KAA8906052.1"/>
    </source>
</evidence>
<feature type="transmembrane region" description="Helical" evidence="8">
    <location>
        <begin position="93"/>
        <end position="111"/>
    </location>
</feature>
<evidence type="ECO:0000256" key="7">
    <source>
        <dbReference type="SAM" id="MobiDB-lite"/>
    </source>
</evidence>
<evidence type="ECO:0000259" key="10">
    <source>
        <dbReference type="Pfam" id="PF12621"/>
    </source>
</evidence>
<feature type="domain" description="CSC1/OSCA1-like N-terminal transmembrane" evidence="11">
    <location>
        <begin position="7"/>
        <end position="114"/>
    </location>
</feature>
<dbReference type="VEuPathDB" id="FungiDB:DIURU_001234"/>
<comment type="similarity">
    <text evidence="2">Belongs to the CSC1 (TC 1.A.17) family.</text>
</comment>